<evidence type="ECO:0000256" key="4">
    <source>
        <dbReference type="ARBA" id="ARBA00023015"/>
    </source>
</evidence>
<proteinExistence type="inferred from homology"/>
<evidence type="ECO:0000256" key="9">
    <source>
        <dbReference type="SAM" id="MobiDB-lite"/>
    </source>
</evidence>
<protein>
    <recommendedName>
        <fullName evidence="3 8">Mediator of RNA polymerase II transcription subunit 4</fullName>
    </recommendedName>
    <alternativeName>
        <fullName evidence="7 8">Mediator complex subunit 4</fullName>
    </alternativeName>
</protein>
<comment type="subunit">
    <text evidence="8">Component of the Mediator complex.</text>
</comment>
<dbReference type="InterPro" id="IPR019258">
    <property type="entry name" value="Mediator_Med4"/>
</dbReference>
<gene>
    <name evidence="8" type="primary">MED4</name>
    <name evidence="10" type="ORF">CC78DRAFT_540137</name>
</gene>
<keyword evidence="8" id="KW-0010">Activator</keyword>
<comment type="function">
    <text evidence="8">Component of the Mediator complex, a coactivator involved in the regulated transcription of nearly all RNA polymerase II-dependent genes. Mediator functions as a bridge to convey information from gene-specific regulatory proteins to the basal RNA polymerase II transcription machinery. Mediator is recruited to promoters by direct interactions with regulatory proteins and serves as a scaffold for the assembly of a functional preinitiation complex with RNA polymerase II and the general transcription factors.</text>
</comment>
<reference evidence="11" key="1">
    <citation type="journal article" date="2020" name="Stud. Mycol.">
        <title>101 Dothideomycetes genomes: A test case for predicting lifestyles and emergence of pathogens.</title>
        <authorList>
            <person name="Haridas S."/>
            <person name="Albert R."/>
            <person name="Binder M."/>
            <person name="Bloem J."/>
            <person name="LaButti K."/>
            <person name="Salamov A."/>
            <person name="Andreopoulos B."/>
            <person name="Baker S."/>
            <person name="Barry K."/>
            <person name="Bills G."/>
            <person name="Bluhm B."/>
            <person name="Cannon C."/>
            <person name="Castanera R."/>
            <person name="Culley D."/>
            <person name="Daum C."/>
            <person name="Ezra D."/>
            <person name="Gonzalez J."/>
            <person name="Henrissat B."/>
            <person name="Kuo A."/>
            <person name="Liang C."/>
            <person name="Lipzen A."/>
            <person name="Lutzoni F."/>
            <person name="Magnuson J."/>
            <person name="Mondo S."/>
            <person name="Nolan M."/>
            <person name="Ohm R."/>
            <person name="Pangilinan J."/>
            <person name="Park H.-J."/>
            <person name="Ramirez L."/>
            <person name="Alfaro M."/>
            <person name="Sun H."/>
            <person name="Tritt A."/>
            <person name="Yoshinaga Y."/>
            <person name="Zwiers L.-H."/>
            <person name="Turgeon B."/>
            <person name="Goodwin S."/>
            <person name="Spatafora J."/>
            <person name="Crous P."/>
            <person name="Grigoriev I."/>
        </authorList>
    </citation>
    <scope>NUCLEOTIDE SEQUENCE [LARGE SCALE GENOMIC DNA]</scope>
    <source>
        <strain evidence="11">CBS 304.66</strain>
    </source>
</reference>
<feature type="compositionally biased region" description="Basic and acidic residues" evidence="9">
    <location>
        <begin position="251"/>
        <end position="288"/>
    </location>
</feature>
<dbReference type="Pfam" id="PF10018">
    <property type="entry name" value="Med4"/>
    <property type="match status" value="1"/>
</dbReference>
<feature type="compositionally biased region" description="Basic and acidic residues" evidence="9">
    <location>
        <begin position="127"/>
        <end position="140"/>
    </location>
</feature>
<feature type="region of interest" description="Disordered" evidence="9">
    <location>
        <begin position="117"/>
        <end position="194"/>
    </location>
</feature>
<dbReference type="EMBL" id="ML986583">
    <property type="protein sequence ID" value="KAF2269080.1"/>
    <property type="molecule type" value="Genomic_DNA"/>
</dbReference>
<evidence type="ECO:0000256" key="3">
    <source>
        <dbReference type="ARBA" id="ARBA00020629"/>
    </source>
</evidence>
<dbReference type="OrthoDB" id="1929813at2759"/>
<organism evidence="10 11">
    <name type="scientific">Lojkania enalia</name>
    <dbReference type="NCBI Taxonomy" id="147567"/>
    <lineage>
        <taxon>Eukaryota</taxon>
        <taxon>Fungi</taxon>
        <taxon>Dikarya</taxon>
        <taxon>Ascomycota</taxon>
        <taxon>Pezizomycotina</taxon>
        <taxon>Dothideomycetes</taxon>
        <taxon>Pleosporomycetidae</taxon>
        <taxon>Pleosporales</taxon>
        <taxon>Pleosporales incertae sedis</taxon>
        <taxon>Lojkania</taxon>
    </lineage>
</organism>
<evidence type="ECO:0000313" key="11">
    <source>
        <dbReference type="Proteomes" id="UP000800093"/>
    </source>
</evidence>
<evidence type="ECO:0000256" key="5">
    <source>
        <dbReference type="ARBA" id="ARBA00023163"/>
    </source>
</evidence>
<keyword evidence="6 8" id="KW-0539">Nucleus</keyword>
<dbReference type="GO" id="GO:0016592">
    <property type="term" value="C:mediator complex"/>
    <property type="evidence" value="ECO:0007669"/>
    <property type="project" value="InterPro"/>
</dbReference>
<feature type="region of interest" description="Disordered" evidence="9">
    <location>
        <begin position="251"/>
        <end position="311"/>
    </location>
</feature>
<feature type="compositionally biased region" description="Basic and acidic residues" evidence="9">
    <location>
        <begin position="181"/>
        <end position="194"/>
    </location>
</feature>
<dbReference type="Proteomes" id="UP000800093">
    <property type="component" value="Unassembled WGS sequence"/>
</dbReference>
<keyword evidence="11" id="KW-1185">Reference proteome</keyword>
<keyword evidence="4 8" id="KW-0805">Transcription regulation</keyword>
<comment type="subcellular location">
    <subcellularLocation>
        <location evidence="1 8">Nucleus</location>
    </subcellularLocation>
</comment>
<sequence>MDVLLNAQFQRVETALNTLVESIASFNPSPQAALDLVAADDDLNRGLDQLAAHQANHARILALRAEEEALETRVKASVATLASLRRELQETPATAFPENSRPIPFDELLQFAKNISKHTVPPTYREPVPKDDAGQDKDGGDVGSGGVPSNGMNTPAISGAGAGAGPGASVPADQPGGNEQHNSEPEVPKEVTPEQAEWLRKLYESGRQWTPWPQNEKIWQGNLMWIQGYLDRNIDPASIDIPAEIRTQERLMMGERSGETEVTAEEKPGAKEEPQPAELERTEPEAPVRRPSAPQQPQQQFTGFLYDDDDD</sequence>
<evidence type="ECO:0000256" key="7">
    <source>
        <dbReference type="ARBA" id="ARBA00031257"/>
    </source>
</evidence>
<evidence type="ECO:0000256" key="8">
    <source>
        <dbReference type="RuleBase" id="RU364141"/>
    </source>
</evidence>
<evidence type="ECO:0000313" key="10">
    <source>
        <dbReference type="EMBL" id="KAF2269080.1"/>
    </source>
</evidence>
<evidence type="ECO:0000256" key="6">
    <source>
        <dbReference type="ARBA" id="ARBA00023242"/>
    </source>
</evidence>
<evidence type="ECO:0000256" key="2">
    <source>
        <dbReference type="ARBA" id="ARBA00009626"/>
    </source>
</evidence>
<name>A0A9P4TPV8_9PLEO</name>
<evidence type="ECO:0000256" key="1">
    <source>
        <dbReference type="ARBA" id="ARBA00004123"/>
    </source>
</evidence>
<dbReference type="GO" id="GO:0006357">
    <property type="term" value="P:regulation of transcription by RNA polymerase II"/>
    <property type="evidence" value="ECO:0007669"/>
    <property type="project" value="InterPro"/>
</dbReference>
<accession>A0A9P4TPV8</accession>
<comment type="similarity">
    <text evidence="2 8">Belongs to the Mediator complex subunit 4 family.</text>
</comment>
<dbReference type="AlphaFoldDB" id="A0A9P4TPV8"/>
<keyword evidence="5 8" id="KW-0804">Transcription</keyword>
<dbReference type="GO" id="GO:0003712">
    <property type="term" value="F:transcription coregulator activity"/>
    <property type="evidence" value="ECO:0007669"/>
    <property type="project" value="InterPro"/>
</dbReference>
<comment type="caution">
    <text evidence="10">The sequence shown here is derived from an EMBL/GenBank/DDBJ whole genome shotgun (WGS) entry which is preliminary data.</text>
</comment>